<dbReference type="InterPro" id="IPR012924">
    <property type="entry name" value="TfuA_core"/>
</dbReference>
<sequence length="237" mass="25038">MKVLFVGPTLSGAAEMAGPAMAVRPPARQGDIHAAVREGATAIGLVDGVFEYVAPVWHKEILFALSLGVQVLGSSSMGALRAAECDRFGMIGVGSIYRRFASGGIEDDADIAQLHAPGELGYAALTVPLVNVHATLAGLLADRSISRAEFAAIEKAAAVTFFKDRTLDAIAAVAMGLAAGRRAQIRGLLGTRYVDQKRADAMELLARLQALDDCRACPPAQWRFQATTIWAAAFRSE</sequence>
<dbReference type="RefSeq" id="WP_110030111.1">
    <property type="nucleotide sequence ID" value="NZ_QGTR01000001.1"/>
</dbReference>
<gene>
    <name evidence="2" type="ORF">DFR52_101245</name>
</gene>
<dbReference type="EMBL" id="QGTR01000001">
    <property type="protein sequence ID" value="PWW03564.1"/>
    <property type="molecule type" value="Genomic_DNA"/>
</dbReference>
<proteinExistence type="predicted"/>
<comment type="caution">
    <text evidence="2">The sequence shown here is derived from an EMBL/GenBank/DDBJ whole genome shotgun (WGS) entry which is preliminary data.</text>
</comment>
<protein>
    <recommendedName>
        <fullName evidence="1">TfuA-like core domain-containing protein</fullName>
    </recommendedName>
</protein>
<dbReference type="Pfam" id="PF07812">
    <property type="entry name" value="TfuA"/>
    <property type="match status" value="1"/>
</dbReference>
<evidence type="ECO:0000259" key="1">
    <source>
        <dbReference type="Pfam" id="PF07812"/>
    </source>
</evidence>
<dbReference type="AlphaFoldDB" id="A0A317PSH5"/>
<dbReference type="OrthoDB" id="118811at2"/>
<feature type="domain" description="TfuA-like core" evidence="1">
    <location>
        <begin position="47"/>
        <end position="166"/>
    </location>
</feature>
<evidence type="ECO:0000313" key="2">
    <source>
        <dbReference type="EMBL" id="PWW03564.1"/>
    </source>
</evidence>
<evidence type="ECO:0000313" key="3">
    <source>
        <dbReference type="Proteomes" id="UP000246352"/>
    </source>
</evidence>
<reference evidence="2 3" key="1">
    <citation type="submission" date="2018-05" db="EMBL/GenBank/DDBJ databases">
        <title>Genomic Encyclopedia of Type Strains, Phase IV (KMG-IV): sequencing the most valuable type-strain genomes for metagenomic binning, comparative biology and taxonomic classification.</title>
        <authorList>
            <person name="Goeker M."/>
        </authorList>
    </citation>
    <scope>NUCLEOTIDE SEQUENCE [LARGE SCALE GENOMIC DNA]</scope>
    <source>
        <strain evidence="2 3">DSM 16791</strain>
    </source>
</reference>
<dbReference type="Proteomes" id="UP000246352">
    <property type="component" value="Unassembled WGS sequence"/>
</dbReference>
<keyword evidence="3" id="KW-1185">Reference proteome</keyword>
<name>A0A317PSH5_9HYPH</name>
<accession>A0A317PSH5</accession>
<organism evidence="2 3">
    <name type="scientific">Hoeflea marina</name>
    <dbReference type="NCBI Taxonomy" id="274592"/>
    <lineage>
        <taxon>Bacteria</taxon>
        <taxon>Pseudomonadati</taxon>
        <taxon>Pseudomonadota</taxon>
        <taxon>Alphaproteobacteria</taxon>
        <taxon>Hyphomicrobiales</taxon>
        <taxon>Rhizobiaceae</taxon>
        <taxon>Hoeflea</taxon>
    </lineage>
</organism>